<dbReference type="Gene3D" id="3.40.50.1820">
    <property type="entry name" value="alpha/beta hydrolase"/>
    <property type="match status" value="1"/>
</dbReference>
<evidence type="ECO:0000313" key="2">
    <source>
        <dbReference type="EMBL" id="SMP57922.1"/>
    </source>
</evidence>
<evidence type="ECO:0000259" key="1">
    <source>
        <dbReference type="Pfam" id="PF01738"/>
    </source>
</evidence>
<dbReference type="InterPro" id="IPR050261">
    <property type="entry name" value="FrsA_esterase"/>
</dbReference>
<proteinExistence type="predicted"/>
<dbReference type="Pfam" id="PF01738">
    <property type="entry name" value="DLH"/>
    <property type="match status" value="1"/>
</dbReference>
<dbReference type="InterPro" id="IPR002925">
    <property type="entry name" value="Dienelactn_hydro"/>
</dbReference>
<feature type="domain" description="Dienelactone hydrolase" evidence="1">
    <location>
        <begin position="21"/>
        <end position="235"/>
    </location>
</feature>
<dbReference type="PANTHER" id="PTHR22946">
    <property type="entry name" value="DIENELACTONE HYDROLASE DOMAIN-CONTAINING PROTEIN-RELATED"/>
    <property type="match status" value="1"/>
</dbReference>
<keyword evidence="3" id="KW-1185">Reference proteome</keyword>
<organism evidence="2 3">
    <name type="scientific">Novosphingobium panipatense</name>
    <dbReference type="NCBI Taxonomy" id="428991"/>
    <lineage>
        <taxon>Bacteria</taxon>
        <taxon>Pseudomonadati</taxon>
        <taxon>Pseudomonadota</taxon>
        <taxon>Alphaproteobacteria</taxon>
        <taxon>Sphingomonadales</taxon>
        <taxon>Sphingomonadaceae</taxon>
        <taxon>Novosphingobium</taxon>
    </lineage>
</organism>
<dbReference type="InterPro" id="IPR029058">
    <property type="entry name" value="AB_hydrolase_fold"/>
</dbReference>
<protein>
    <submittedName>
        <fullName evidence="2">Dienelactone hydrolase</fullName>
    </submittedName>
</protein>
<dbReference type="EMBL" id="FXUI01000002">
    <property type="protein sequence ID" value="SMP57922.1"/>
    <property type="molecule type" value="Genomic_DNA"/>
</dbReference>
<comment type="caution">
    <text evidence="2">The sequence shown here is derived from an EMBL/GenBank/DDBJ whole genome shotgun (WGS) entry which is preliminary data.</text>
</comment>
<gene>
    <name evidence="2" type="ORF">SAMN06296065_102372</name>
</gene>
<dbReference type="Proteomes" id="UP001157910">
    <property type="component" value="Unassembled WGS sequence"/>
</dbReference>
<accession>A0ABY1Q340</accession>
<evidence type="ECO:0000313" key="3">
    <source>
        <dbReference type="Proteomes" id="UP001157910"/>
    </source>
</evidence>
<reference evidence="2 3" key="1">
    <citation type="submission" date="2017-05" db="EMBL/GenBank/DDBJ databases">
        <authorList>
            <person name="Varghese N."/>
            <person name="Submissions S."/>
        </authorList>
    </citation>
    <scope>NUCLEOTIDE SEQUENCE [LARGE SCALE GENOMIC DNA]</scope>
    <source>
        <strain evidence="2 3">SM16</strain>
    </source>
</reference>
<dbReference type="GO" id="GO:0016787">
    <property type="term" value="F:hydrolase activity"/>
    <property type="evidence" value="ECO:0007669"/>
    <property type="project" value="UniProtKB-KW"/>
</dbReference>
<name>A0ABY1Q340_9SPHN</name>
<dbReference type="SUPFAM" id="SSF53474">
    <property type="entry name" value="alpha/beta-Hydrolases"/>
    <property type="match status" value="1"/>
</dbReference>
<dbReference type="PANTHER" id="PTHR22946:SF0">
    <property type="entry name" value="DIENELACTONE HYDROLASE DOMAIN-CONTAINING PROTEIN"/>
    <property type="match status" value="1"/>
</dbReference>
<dbReference type="RefSeq" id="WP_283405376.1">
    <property type="nucleotide sequence ID" value="NZ_FXUI01000002.1"/>
</dbReference>
<sequence length="240" mass="26216">MTAYQPTLEPIPYSHAGVALTGWLARPAGTPRAAVALFPTIANVIPLMEDRARRLAGEGYLVMITDFYGEPIESFEASFPFAEKVRADNAYYRARIIAGLDALREIANGLTLFAIGHCMGGQAVLEAARAGEDLAGIVSFHGVFPTTAPARPGGIRPRILICHGDADPLAPREHVLALWEELDAAEANWHFHSYARVKHGFTDPDSNTKGKDFLDYNASADRQSWNSMLSFFDEILSQNA</sequence>
<keyword evidence="2" id="KW-0378">Hydrolase</keyword>